<keyword evidence="3" id="KW-1185">Reference proteome</keyword>
<dbReference type="InterPro" id="IPR029068">
    <property type="entry name" value="Glyas_Bleomycin-R_OHBP_Dase"/>
</dbReference>
<keyword evidence="2" id="KW-0560">Oxidoreductase</keyword>
<keyword evidence="2" id="KW-0223">Dioxygenase</keyword>
<sequence>MSGYPRLMHTVLDATDSKTLAEFYRRLLGLHYREGDEEDWMVLLDSDGRRVITIQRVPRLDRPTWPSHDVSAQMHLDFRVDTAEELERHRRRAEELGASLLLDRFDDADEPLYVFADPAGHPFCIMVSQG</sequence>
<feature type="domain" description="VOC" evidence="1">
    <location>
        <begin position="6"/>
        <end position="128"/>
    </location>
</feature>
<dbReference type="InterPro" id="IPR041581">
    <property type="entry name" value="Glyoxalase_6"/>
</dbReference>
<evidence type="ECO:0000313" key="3">
    <source>
        <dbReference type="Proteomes" id="UP000542742"/>
    </source>
</evidence>
<dbReference type="Gene3D" id="3.10.180.10">
    <property type="entry name" value="2,3-Dihydroxybiphenyl 1,2-Dioxygenase, domain 1"/>
    <property type="match status" value="1"/>
</dbReference>
<name>A0A7W7G2E0_9ACTN</name>
<evidence type="ECO:0000259" key="1">
    <source>
        <dbReference type="PROSITE" id="PS51819"/>
    </source>
</evidence>
<accession>A0A7W7G2E0</accession>
<dbReference type="CDD" id="cd06587">
    <property type="entry name" value="VOC"/>
    <property type="match status" value="1"/>
</dbReference>
<protein>
    <submittedName>
        <fullName evidence="2">Catechol-2,3-dioxygenase</fullName>
    </submittedName>
</protein>
<dbReference type="Proteomes" id="UP000542742">
    <property type="component" value="Unassembled WGS sequence"/>
</dbReference>
<reference evidence="2 3" key="1">
    <citation type="submission" date="2020-08" db="EMBL/GenBank/DDBJ databases">
        <title>Sequencing the genomes of 1000 actinobacteria strains.</title>
        <authorList>
            <person name="Klenk H.-P."/>
        </authorList>
    </citation>
    <scope>NUCLEOTIDE SEQUENCE [LARGE SCALE GENOMIC DNA]</scope>
    <source>
        <strain evidence="2 3">DSM 45518</strain>
    </source>
</reference>
<dbReference type="InterPro" id="IPR037523">
    <property type="entry name" value="VOC_core"/>
</dbReference>
<dbReference type="PANTHER" id="PTHR35908">
    <property type="entry name" value="HYPOTHETICAL FUSION PROTEIN"/>
    <property type="match status" value="1"/>
</dbReference>
<dbReference type="PANTHER" id="PTHR35908:SF1">
    <property type="entry name" value="CONSERVED PROTEIN"/>
    <property type="match status" value="1"/>
</dbReference>
<proteinExistence type="predicted"/>
<dbReference type="EMBL" id="JACHMF010000001">
    <property type="protein sequence ID" value="MBB4693682.1"/>
    <property type="molecule type" value="Genomic_DNA"/>
</dbReference>
<dbReference type="GO" id="GO:0051213">
    <property type="term" value="F:dioxygenase activity"/>
    <property type="evidence" value="ECO:0007669"/>
    <property type="project" value="UniProtKB-KW"/>
</dbReference>
<gene>
    <name evidence="2" type="ORF">BKA14_003830</name>
</gene>
<dbReference type="PROSITE" id="PS51819">
    <property type="entry name" value="VOC"/>
    <property type="match status" value="1"/>
</dbReference>
<dbReference type="AlphaFoldDB" id="A0A7W7G2E0"/>
<dbReference type="SUPFAM" id="SSF54593">
    <property type="entry name" value="Glyoxalase/Bleomycin resistance protein/Dihydroxybiphenyl dioxygenase"/>
    <property type="match status" value="1"/>
</dbReference>
<comment type="caution">
    <text evidence="2">The sequence shown here is derived from an EMBL/GenBank/DDBJ whole genome shotgun (WGS) entry which is preliminary data.</text>
</comment>
<evidence type="ECO:0000313" key="2">
    <source>
        <dbReference type="EMBL" id="MBB4693682.1"/>
    </source>
</evidence>
<dbReference type="RefSeq" id="WP_184952271.1">
    <property type="nucleotide sequence ID" value="NZ_BOMC01000055.1"/>
</dbReference>
<organism evidence="2 3">
    <name type="scientific">Paractinoplanes abujensis</name>
    <dbReference type="NCBI Taxonomy" id="882441"/>
    <lineage>
        <taxon>Bacteria</taxon>
        <taxon>Bacillati</taxon>
        <taxon>Actinomycetota</taxon>
        <taxon>Actinomycetes</taxon>
        <taxon>Micromonosporales</taxon>
        <taxon>Micromonosporaceae</taxon>
        <taxon>Paractinoplanes</taxon>
    </lineage>
</organism>
<dbReference type="Pfam" id="PF18029">
    <property type="entry name" value="Glyoxalase_6"/>
    <property type="match status" value="1"/>
</dbReference>